<dbReference type="Pfam" id="PF03781">
    <property type="entry name" value="FGE-sulfatase"/>
    <property type="match status" value="1"/>
</dbReference>
<dbReference type="GO" id="GO:0120147">
    <property type="term" value="F:formylglycine-generating oxidase activity"/>
    <property type="evidence" value="ECO:0007669"/>
    <property type="project" value="TreeGrafter"/>
</dbReference>
<accession>A0A2K8U7X5</accession>
<dbReference type="InterPro" id="IPR016187">
    <property type="entry name" value="CTDL_fold"/>
</dbReference>
<organism evidence="2 3">
    <name type="scientific">Candidatus Thiodictyon syntrophicum</name>
    <dbReference type="NCBI Taxonomy" id="1166950"/>
    <lineage>
        <taxon>Bacteria</taxon>
        <taxon>Pseudomonadati</taxon>
        <taxon>Pseudomonadota</taxon>
        <taxon>Gammaproteobacteria</taxon>
        <taxon>Chromatiales</taxon>
        <taxon>Chromatiaceae</taxon>
        <taxon>Thiodictyon</taxon>
    </lineage>
</organism>
<name>A0A2K8U7X5_9GAMM</name>
<dbReference type="InterPro" id="IPR042095">
    <property type="entry name" value="SUMF_sf"/>
</dbReference>
<feature type="domain" description="Sulfatase-modifying factor enzyme-like" evidence="1">
    <location>
        <begin position="32"/>
        <end position="257"/>
    </location>
</feature>
<evidence type="ECO:0000313" key="3">
    <source>
        <dbReference type="Proteomes" id="UP000232638"/>
    </source>
</evidence>
<dbReference type="PANTHER" id="PTHR23150">
    <property type="entry name" value="SULFATASE MODIFYING FACTOR 1, 2"/>
    <property type="match status" value="1"/>
</dbReference>
<dbReference type="OrthoDB" id="9768004at2"/>
<dbReference type="KEGG" id="tsy:THSYN_12435"/>
<sequence length="265" mass="29043">MSDGGGILRELGKGRYRIEHPLAVNAQDGSVMVYVPEGEFAMGDGKDTDCPKHRVTLSAYWIGVYAVTNAQYLRFVEATGHRVPDQADGGRAIWSGRSFPPEKADHPVVCVSWDDATAYAKWAGCALPTEAQWEKAARGSKGLIYPWGNDWDAGRCRNDNNKGNETTCPVSGYPGGVSGYGTCNQSGNVWEWCADWYDRDYYGKSVARDPRGPEGGSLRVRRGGSWGSGAPVYFRGAFRYRWGPGYRNAARGFRLVRPASPSLPS</sequence>
<dbReference type="PANTHER" id="PTHR23150:SF19">
    <property type="entry name" value="FORMYLGLYCINE-GENERATING ENZYME"/>
    <property type="match status" value="1"/>
</dbReference>
<proteinExistence type="predicted"/>
<dbReference type="InterPro" id="IPR051043">
    <property type="entry name" value="Sulfatase_Mod_Factor_Kinase"/>
</dbReference>
<dbReference type="RefSeq" id="WP_100919449.1">
    <property type="nucleotide sequence ID" value="NZ_CP020370.1"/>
</dbReference>
<reference evidence="2 3" key="1">
    <citation type="submission" date="2017-03" db="EMBL/GenBank/DDBJ databases">
        <title>Complete genome sequence of Candidatus 'Thiodictyon syntrophicum' sp. nov. strain Cad16T, a photolithoautotroph purple sulfur bacterium isolated from an alpine meromictic lake.</title>
        <authorList>
            <person name="Luedin S.M."/>
            <person name="Pothier J.F."/>
            <person name="Danza F."/>
            <person name="Storelli N."/>
            <person name="Wittwer M."/>
            <person name="Tonolla M."/>
        </authorList>
    </citation>
    <scope>NUCLEOTIDE SEQUENCE [LARGE SCALE GENOMIC DNA]</scope>
    <source>
        <strain evidence="2 3">Cad16T</strain>
    </source>
</reference>
<evidence type="ECO:0000259" key="1">
    <source>
        <dbReference type="Pfam" id="PF03781"/>
    </source>
</evidence>
<keyword evidence="3" id="KW-1185">Reference proteome</keyword>
<dbReference type="SUPFAM" id="SSF56436">
    <property type="entry name" value="C-type lectin-like"/>
    <property type="match status" value="1"/>
</dbReference>
<dbReference type="EMBL" id="CP020370">
    <property type="protein sequence ID" value="AUB81690.1"/>
    <property type="molecule type" value="Genomic_DNA"/>
</dbReference>
<dbReference type="Proteomes" id="UP000232638">
    <property type="component" value="Chromosome"/>
</dbReference>
<protein>
    <recommendedName>
        <fullName evidence="1">Sulfatase-modifying factor enzyme-like domain-containing protein</fullName>
    </recommendedName>
</protein>
<evidence type="ECO:0000313" key="2">
    <source>
        <dbReference type="EMBL" id="AUB81690.1"/>
    </source>
</evidence>
<dbReference type="InterPro" id="IPR005532">
    <property type="entry name" value="SUMF_dom"/>
</dbReference>
<dbReference type="Gene3D" id="3.90.1580.10">
    <property type="entry name" value="paralog of FGE (formylglycine-generating enzyme)"/>
    <property type="match status" value="1"/>
</dbReference>
<dbReference type="AlphaFoldDB" id="A0A2K8U7X5"/>
<gene>
    <name evidence="2" type="ORF">THSYN_12435</name>
</gene>